<feature type="region of interest" description="Disordered" evidence="1">
    <location>
        <begin position="35"/>
        <end position="60"/>
    </location>
</feature>
<keyword evidence="2" id="KW-0472">Membrane</keyword>
<keyword evidence="2" id="KW-0812">Transmembrane</keyword>
<sequence length="314" mass="34977">MLGIACPDDYASEFPARTTLNPLAPLADTGIRVGTPPNLFRPPPNPHPDPAQGVDTKRVPPACPQARRTGAVGVGALVRRVVNLQSIEQKLLLLALLFVIGGSIVANLFAWDVKWQIPLIYAVLYVLLSVVVDIRNRQTPTASTHYRTSDEFFLSFTRFVRTAERHIYTSYVRNTPPPSFRSPAAEEYFRAAAEWTRRNPGASFHRIIGVPDQEPGKSAMRLWLREHCEEMRGIANYHARVVTTDSGVDAVNMAIIDDTAVLLLLTADGSFMSGHSLETAEAVNSFRDYYRSWWASAEPLERYAQRTGLMDPDP</sequence>
<gene>
    <name evidence="3" type="ORF">ACH4F9_04985</name>
</gene>
<accession>A0ABW7QHU1</accession>
<protein>
    <submittedName>
        <fullName evidence="3">Uncharacterized protein</fullName>
    </submittedName>
</protein>
<feature type="compositionally biased region" description="Pro residues" evidence="1">
    <location>
        <begin position="39"/>
        <end position="49"/>
    </location>
</feature>
<name>A0ABW7QHU1_9ACTN</name>
<proteinExistence type="predicted"/>
<evidence type="ECO:0000313" key="3">
    <source>
        <dbReference type="EMBL" id="MFH8544352.1"/>
    </source>
</evidence>
<evidence type="ECO:0000256" key="2">
    <source>
        <dbReference type="SAM" id="Phobius"/>
    </source>
</evidence>
<dbReference type="RefSeq" id="WP_397707971.1">
    <property type="nucleotide sequence ID" value="NZ_JBIRGN010000001.1"/>
</dbReference>
<keyword evidence="4" id="KW-1185">Reference proteome</keyword>
<feature type="transmembrane region" description="Helical" evidence="2">
    <location>
        <begin position="117"/>
        <end position="134"/>
    </location>
</feature>
<evidence type="ECO:0000256" key="1">
    <source>
        <dbReference type="SAM" id="MobiDB-lite"/>
    </source>
</evidence>
<organism evidence="3 4">
    <name type="scientific">Streptomyces longisporoflavus</name>
    <dbReference type="NCBI Taxonomy" id="28044"/>
    <lineage>
        <taxon>Bacteria</taxon>
        <taxon>Bacillati</taxon>
        <taxon>Actinomycetota</taxon>
        <taxon>Actinomycetes</taxon>
        <taxon>Kitasatosporales</taxon>
        <taxon>Streptomycetaceae</taxon>
        <taxon>Streptomyces</taxon>
    </lineage>
</organism>
<dbReference type="EMBL" id="JBIRGQ010000001">
    <property type="protein sequence ID" value="MFH8544352.1"/>
    <property type="molecule type" value="Genomic_DNA"/>
</dbReference>
<evidence type="ECO:0000313" key="4">
    <source>
        <dbReference type="Proteomes" id="UP001610818"/>
    </source>
</evidence>
<feature type="transmembrane region" description="Helical" evidence="2">
    <location>
        <begin position="91"/>
        <end position="111"/>
    </location>
</feature>
<keyword evidence="2" id="KW-1133">Transmembrane helix</keyword>
<comment type="caution">
    <text evidence="3">The sequence shown here is derived from an EMBL/GenBank/DDBJ whole genome shotgun (WGS) entry which is preliminary data.</text>
</comment>
<reference evidence="3 4" key="1">
    <citation type="submission" date="2024-10" db="EMBL/GenBank/DDBJ databases">
        <title>The Natural Products Discovery Center: Release of the First 8490 Sequenced Strains for Exploring Actinobacteria Biosynthetic Diversity.</title>
        <authorList>
            <person name="Kalkreuter E."/>
            <person name="Kautsar S.A."/>
            <person name="Yang D."/>
            <person name="Bader C.D."/>
            <person name="Teijaro C.N."/>
            <person name="Fluegel L."/>
            <person name="Davis C.M."/>
            <person name="Simpson J.R."/>
            <person name="Lauterbach L."/>
            <person name="Steele A.D."/>
            <person name="Gui C."/>
            <person name="Meng S."/>
            <person name="Li G."/>
            <person name="Viehrig K."/>
            <person name="Ye F."/>
            <person name="Su P."/>
            <person name="Kiefer A.F."/>
            <person name="Nichols A."/>
            <person name="Cepeda A.J."/>
            <person name="Yan W."/>
            <person name="Fan B."/>
            <person name="Jiang Y."/>
            <person name="Adhikari A."/>
            <person name="Zheng C.-J."/>
            <person name="Schuster L."/>
            <person name="Cowan T.M."/>
            <person name="Smanski M.J."/>
            <person name="Chevrette M.G."/>
            <person name="De Carvalho L.P.S."/>
            <person name="Shen B."/>
        </authorList>
    </citation>
    <scope>NUCLEOTIDE SEQUENCE [LARGE SCALE GENOMIC DNA]</scope>
    <source>
        <strain evidence="3 4">NPDC017990</strain>
    </source>
</reference>
<dbReference type="Proteomes" id="UP001610818">
    <property type="component" value="Unassembled WGS sequence"/>
</dbReference>